<dbReference type="PROSITE" id="PS50156">
    <property type="entry name" value="SSD"/>
    <property type="match status" value="1"/>
</dbReference>
<evidence type="ECO:0000259" key="2">
    <source>
        <dbReference type="PROSITE" id="PS50156"/>
    </source>
</evidence>
<feature type="transmembrane region" description="Helical" evidence="1">
    <location>
        <begin position="566"/>
        <end position="585"/>
    </location>
</feature>
<proteinExistence type="predicted"/>
<dbReference type="RefSeq" id="WP_149569354.1">
    <property type="nucleotide sequence ID" value="NZ_CP035807.1"/>
</dbReference>
<feature type="transmembrane region" description="Helical" evidence="1">
    <location>
        <begin position="307"/>
        <end position="333"/>
    </location>
</feature>
<feature type="transmembrane region" description="Helical" evidence="1">
    <location>
        <begin position="189"/>
        <end position="207"/>
    </location>
</feature>
<dbReference type="InterPro" id="IPR050545">
    <property type="entry name" value="Mycobact_MmpL"/>
</dbReference>
<dbReference type="AlphaFoldDB" id="A0A5C1QG55"/>
<dbReference type="PANTHER" id="PTHR33406:SF13">
    <property type="entry name" value="MEMBRANE PROTEIN YDFJ"/>
    <property type="match status" value="1"/>
</dbReference>
<feature type="transmembrane region" description="Helical" evidence="1">
    <location>
        <begin position="619"/>
        <end position="642"/>
    </location>
</feature>
<keyword evidence="1" id="KW-1133">Transmembrane helix</keyword>
<sequence>MKKVIYPIIMVSLIVLFYTITPIKSQGLSVYIDGDNQLLIPQKNIVITTVNLIENNLNLKKISTIKQLQDLNDQLKNIPGVNSVDSLLNATTISSSNDDIEISQFIKQDINESQLEGKINSINQYPELKLYVDSNKTSLLFYINFGYSVIPSEILKDLEDINRSSDIKFNFTGKSPIISITEKLLSNDILIFTPILFILIMIIFLSFRSRKAILLSWVIILLSITLSYTLIRFSGISITPLILLVPVFSLGLLSDYVIHYIYHLFYEKGELTSFKIRKNLLYPLGLTALSTITGFLSLIYINASGHIILGGIVALSVLFTFIGVLFWLPYLYLKLPKKPILIRYSTYQVRLFKLLYKNKKILLILLIIGIFWGLIKLPSLRTEPYPIEQLPKSSTIRKAEGIINSNFYGSLPFFLEIDSGEANKFLEKDSLKILEKLHKTLNNSDEVGYSYSLLTILKRINFYFWGNEESLLNGTEFDDNYPFLIEQYLLYYTTGVDPLEFESLVDPSYRFFSIKGFIRYSNVESLNNFYNTIDGIRESLPKGWSISVNGTIKDLNREKNGLTKNWIFSFLLGSFLIFITVLLFYKKLSLALLSLLPGFLSMILSFGIITTLGVTIDSFSIIFVAIITGLVIDYSIHTLSAIDKLPPIKDIGEGFSYINNYSGIPLFLSFLTSLSSFSVLFLSSFSGARNLGILLFTSLIFSYILSFYLLPILILPTKIQLEV</sequence>
<keyword evidence="4" id="KW-1185">Reference proteome</keyword>
<dbReference type="OrthoDB" id="367681at2"/>
<evidence type="ECO:0000313" key="3">
    <source>
        <dbReference type="EMBL" id="QEN06120.1"/>
    </source>
</evidence>
<dbReference type="Proteomes" id="UP000323824">
    <property type="component" value="Chromosome"/>
</dbReference>
<accession>A0A5C1QG55</accession>
<protein>
    <recommendedName>
        <fullName evidence="2">SSD domain-containing protein</fullName>
    </recommendedName>
</protein>
<evidence type="ECO:0000313" key="4">
    <source>
        <dbReference type="Proteomes" id="UP000323824"/>
    </source>
</evidence>
<feature type="transmembrane region" description="Helical" evidence="1">
    <location>
        <begin position="361"/>
        <end position="380"/>
    </location>
</feature>
<dbReference type="InterPro" id="IPR000731">
    <property type="entry name" value="SSD"/>
</dbReference>
<dbReference type="KEGG" id="sper:EW093_15975"/>
<evidence type="ECO:0000256" key="1">
    <source>
        <dbReference type="SAM" id="Phobius"/>
    </source>
</evidence>
<feature type="transmembrane region" description="Helical" evidence="1">
    <location>
        <begin position="279"/>
        <end position="301"/>
    </location>
</feature>
<feature type="transmembrane region" description="Helical" evidence="1">
    <location>
        <begin position="663"/>
        <end position="685"/>
    </location>
</feature>
<dbReference type="Gene3D" id="1.20.1640.10">
    <property type="entry name" value="Multidrug efflux transporter AcrB transmembrane domain"/>
    <property type="match status" value="2"/>
</dbReference>
<feature type="transmembrane region" description="Helical" evidence="1">
    <location>
        <begin position="5"/>
        <end position="23"/>
    </location>
</feature>
<dbReference type="EMBL" id="CP035807">
    <property type="protein sequence ID" value="QEN06120.1"/>
    <property type="molecule type" value="Genomic_DNA"/>
</dbReference>
<dbReference type="SUPFAM" id="SSF82866">
    <property type="entry name" value="Multidrug efflux transporter AcrB transmembrane domain"/>
    <property type="match status" value="2"/>
</dbReference>
<feature type="transmembrane region" description="Helical" evidence="1">
    <location>
        <begin position="691"/>
        <end position="715"/>
    </location>
</feature>
<gene>
    <name evidence="3" type="ORF">EW093_15975</name>
</gene>
<name>A0A5C1QG55_9SPIO</name>
<reference evidence="3 4" key="2">
    <citation type="submission" date="2019-09" db="EMBL/GenBank/DDBJ databases">
        <title>Complete Genome Sequence and Methylome Analysis of free living Spirochaetas.</title>
        <authorList>
            <person name="Leshcheva N."/>
            <person name="Mikheeva N."/>
        </authorList>
    </citation>
    <scope>NUCLEOTIDE SEQUENCE [LARGE SCALE GENOMIC DNA]</scope>
    <source>
        <strain evidence="3 4">P</strain>
    </source>
</reference>
<feature type="transmembrane region" description="Helical" evidence="1">
    <location>
        <begin position="592"/>
        <end position="613"/>
    </location>
</feature>
<dbReference type="GO" id="GO:0005886">
    <property type="term" value="C:plasma membrane"/>
    <property type="evidence" value="ECO:0007669"/>
    <property type="project" value="TreeGrafter"/>
</dbReference>
<feature type="transmembrane region" description="Helical" evidence="1">
    <location>
        <begin position="237"/>
        <end position="258"/>
    </location>
</feature>
<keyword evidence="1" id="KW-0472">Membrane</keyword>
<reference evidence="3 4" key="1">
    <citation type="submission" date="2019-02" db="EMBL/GenBank/DDBJ databases">
        <authorList>
            <person name="Fomenkov A."/>
            <person name="Dubinina G."/>
            <person name="Grabovich M."/>
            <person name="Vincze T."/>
            <person name="Roberts R.J."/>
        </authorList>
    </citation>
    <scope>NUCLEOTIDE SEQUENCE [LARGE SCALE GENOMIC DNA]</scope>
    <source>
        <strain evidence="3 4">P</strain>
    </source>
</reference>
<keyword evidence="1" id="KW-0812">Transmembrane</keyword>
<organism evidence="3 4">
    <name type="scientific">Thiospirochaeta perfilievii</name>
    <dbReference type="NCBI Taxonomy" id="252967"/>
    <lineage>
        <taxon>Bacteria</taxon>
        <taxon>Pseudomonadati</taxon>
        <taxon>Spirochaetota</taxon>
        <taxon>Spirochaetia</taxon>
        <taxon>Spirochaetales</taxon>
        <taxon>Spirochaetaceae</taxon>
        <taxon>Thiospirochaeta</taxon>
    </lineage>
</organism>
<feature type="transmembrane region" description="Helical" evidence="1">
    <location>
        <begin position="214"/>
        <end position="231"/>
    </location>
</feature>
<feature type="domain" description="SSD" evidence="2">
    <location>
        <begin position="587"/>
        <end position="716"/>
    </location>
</feature>
<dbReference type="PANTHER" id="PTHR33406">
    <property type="entry name" value="MEMBRANE PROTEIN MJ1562-RELATED"/>
    <property type="match status" value="1"/>
</dbReference>